<feature type="coiled-coil region" evidence="1">
    <location>
        <begin position="131"/>
        <end position="179"/>
    </location>
</feature>
<dbReference type="EMBL" id="ODYU01004323">
    <property type="protein sequence ID" value="SOQ44069.1"/>
    <property type="molecule type" value="Genomic_DNA"/>
</dbReference>
<evidence type="ECO:0000313" key="2">
    <source>
        <dbReference type="EMBL" id="SOQ44069.1"/>
    </source>
</evidence>
<accession>A0A2H1VTD1</accession>
<proteinExistence type="predicted"/>
<keyword evidence="1" id="KW-0175">Coiled coil</keyword>
<organism evidence="2">
    <name type="scientific">Spodoptera frugiperda</name>
    <name type="common">Fall armyworm</name>
    <dbReference type="NCBI Taxonomy" id="7108"/>
    <lineage>
        <taxon>Eukaryota</taxon>
        <taxon>Metazoa</taxon>
        <taxon>Ecdysozoa</taxon>
        <taxon>Arthropoda</taxon>
        <taxon>Hexapoda</taxon>
        <taxon>Insecta</taxon>
        <taxon>Pterygota</taxon>
        <taxon>Neoptera</taxon>
        <taxon>Endopterygota</taxon>
        <taxon>Lepidoptera</taxon>
        <taxon>Glossata</taxon>
        <taxon>Ditrysia</taxon>
        <taxon>Noctuoidea</taxon>
        <taxon>Noctuidae</taxon>
        <taxon>Amphipyrinae</taxon>
        <taxon>Spodoptera</taxon>
    </lineage>
</organism>
<dbReference type="AlphaFoldDB" id="A0A2H1VTD1"/>
<reference evidence="2" key="1">
    <citation type="submission" date="2016-07" db="EMBL/GenBank/DDBJ databases">
        <authorList>
            <person name="Bretaudeau A."/>
        </authorList>
    </citation>
    <scope>NUCLEOTIDE SEQUENCE</scope>
    <source>
        <strain evidence="2">Rice</strain>
        <tissue evidence="2">Whole body</tissue>
    </source>
</reference>
<protein>
    <submittedName>
        <fullName evidence="2">SFRICE_041114</fullName>
    </submittedName>
</protein>
<sequence length="366" mass="43003">MTLVQKKSWICQDCCCKIPKTGNLNTPIRTPINIETQLLHSPTEDNNVTFRKRKTNSSPASSFSQGLSFLGDTQYIENKDTPTSVNTEEELTLKNLNDIVTLSLRNNNKTIIAELQNTIQIEINKAIVKIREDIEGKLNTLSKEAEQQRDDIITINKKIEKLTIENDNLKREIKSLIATKVENSTHCYEDNRRKIVVYGFPEYYKESIYDEQYRLVDIFYNKLNVDLTEYLDETYRLGRNYNKNRPLVIEFTSKRITKYILENKHYLQGTRLFVSEYLDKNARSQRKEMHEEMLKARKNGLYAIIKNNQLIIEGKIIDIQKQQQNFHNNNNLTQKEQNQTEKCMEEVYRNSETLTHGTFRNSRPTI</sequence>
<name>A0A2H1VTD1_SPOFR</name>
<evidence type="ECO:0000256" key="1">
    <source>
        <dbReference type="SAM" id="Coils"/>
    </source>
</evidence>
<gene>
    <name evidence="2" type="ORF">SFRICE_041114</name>
</gene>